<dbReference type="EMBL" id="JAKKPZ010000557">
    <property type="protein sequence ID" value="KAI1694032.1"/>
    <property type="molecule type" value="Genomic_DNA"/>
</dbReference>
<name>A0AAD4MHD2_9BILA</name>
<protein>
    <submittedName>
        <fullName evidence="1">Uncharacterized protein</fullName>
    </submittedName>
</protein>
<gene>
    <name evidence="1" type="ORF">DdX_20332</name>
</gene>
<evidence type="ECO:0000313" key="1">
    <source>
        <dbReference type="EMBL" id="KAI1694032.1"/>
    </source>
</evidence>
<comment type="caution">
    <text evidence="1">The sequence shown here is derived from an EMBL/GenBank/DDBJ whole genome shotgun (WGS) entry which is preliminary data.</text>
</comment>
<evidence type="ECO:0000313" key="2">
    <source>
        <dbReference type="Proteomes" id="UP001201812"/>
    </source>
</evidence>
<organism evidence="1 2">
    <name type="scientific">Ditylenchus destructor</name>
    <dbReference type="NCBI Taxonomy" id="166010"/>
    <lineage>
        <taxon>Eukaryota</taxon>
        <taxon>Metazoa</taxon>
        <taxon>Ecdysozoa</taxon>
        <taxon>Nematoda</taxon>
        <taxon>Chromadorea</taxon>
        <taxon>Rhabditida</taxon>
        <taxon>Tylenchina</taxon>
        <taxon>Tylenchomorpha</taxon>
        <taxon>Sphaerularioidea</taxon>
        <taxon>Anguinidae</taxon>
        <taxon>Anguininae</taxon>
        <taxon>Ditylenchus</taxon>
    </lineage>
</organism>
<dbReference type="AlphaFoldDB" id="A0AAD4MHD2"/>
<reference evidence="1" key="1">
    <citation type="submission" date="2022-01" db="EMBL/GenBank/DDBJ databases">
        <title>Genome Sequence Resource for Two Populations of Ditylenchus destructor, the Migratory Endoparasitic Phytonematode.</title>
        <authorList>
            <person name="Zhang H."/>
            <person name="Lin R."/>
            <person name="Xie B."/>
        </authorList>
    </citation>
    <scope>NUCLEOTIDE SEQUENCE</scope>
    <source>
        <strain evidence="1">BazhouSP</strain>
    </source>
</reference>
<accession>A0AAD4MHD2</accession>
<keyword evidence="2" id="KW-1185">Reference proteome</keyword>
<dbReference type="Proteomes" id="UP001201812">
    <property type="component" value="Unassembled WGS sequence"/>
</dbReference>
<sequence>MFNTSFIQARGAPQRIYSKSGRVHHYPRINSHLYHHLMANPENTLESTSLYQEDTFPVSRPQNNDPGDGQLNQTLSTISKILVPLEEAYSELISSTEAWKESRTPILKTRVVGPTLRRRSASTPTAGVEAQLYLWPVIRDFLINRAWHTAVTLSQCSNCSHNPSHCAGAACQAPVFIFNGKKPRRYVDGANSEIPGDIEMQPIPRTVRTRVPAPCLIRAKPKCPTRATTHSDAKRPKWNFLSRECREPRTK</sequence>
<proteinExistence type="predicted"/>